<feature type="transmembrane region" description="Helical" evidence="1">
    <location>
        <begin position="44"/>
        <end position="66"/>
    </location>
</feature>
<accession>A0A1Q6F2E1</accession>
<evidence type="ECO:0000313" key="3">
    <source>
        <dbReference type="Proteomes" id="UP000187417"/>
    </source>
</evidence>
<feature type="transmembrane region" description="Helical" evidence="1">
    <location>
        <begin position="96"/>
        <end position="121"/>
    </location>
</feature>
<proteinExistence type="predicted"/>
<comment type="caution">
    <text evidence="2">The sequence shown here is derived from an EMBL/GenBank/DDBJ whole genome shotgun (WGS) entry which is preliminary data.</text>
</comment>
<feature type="transmembrane region" description="Helical" evidence="1">
    <location>
        <begin position="6"/>
        <end position="23"/>
    </location>
</feature>
<name>A0A1Q6F2E1_9BACT</name>
<dbReference type="STRING" id="28117.BHV66_10095"/>
<keyword evidence="1" id="KW-1133">Transmembrane helix</keyword>
<evidence type="ECO:0000256" key="1">
    <source>
        <dbReference type="SAM" id="Phobius"/>
    </source>
</evidence>
<reference evidence="2 3" key="1">
    <citation type="journal article" date="2016" name="Nat. Biotechnol.">
        <title>Measurement of bacterial replication rates in microbial communities.</title>
        <authorList>
            <person name="Brown C.T."/>
            <person name="Olm M.R."/>
            <person name="Thomas B.C."/>
            <person name="Banfield J.F."/>
        </authorList>
    </citation>
    <scope>NUCLEOTIDE SEQUENCE [LARGE SCALE GENOMIC DNA]</scope>
    <source>
        <strain evidence="2">CAG:67_53_122</strain>
    </source>
</reference>
<gene>
    <name evidence="2" type="ORF">BHV66_10095</name>
</gene>
<organism evidence="2 3">
    <name type="scientific">Alistipes putredinis</name>
    <dbReference type="NCBI Taxonomy" id="28117"/>
    <lineage>
        <taxon>Bacteria</taxon>
        <taxon>Pseudomonadati</taxon>
        <taxon>Bacteroidota</taxon>
        <taxon>Bacteroidia</taxon>
        <taxon>Bacteroidales</taxon>
        <taxon>Rikenellaceae</taxon>
        <taxon>Alistipes</taxon>
    </lineage>
</organism>
<dbReference type="AlphaFoldDB" id="A0A1Q6F2E1"/>
<keyword evidence="1" id="KW-0472">Membrane</keyword>
<dbReference type="RefSeq" id="WP_130065262.1">
    <property type="nucleotide sequence ID" value="NZ_DBFJPJ010000001.1"/>
</dbReference>
<evidence type="ECO:0000313" key="2">
    <source>
        <dbReference type="EMBL" id="OKY93093.1"/>
    </source>
</evidence>
<dbReference type="Proteomes" id="UP000187417">
    <property type="component" value="Unassembled WGS sequence"/>
</dbReference>
<keyword evidence="1" id="KW-0812">Transmembrane</keyword>
<protein>
    <submittedName>
        <fullName evidence="2">Uncharacterized protein</fullName>
    </submittedName>
</protein>
<sequence length="130" mass="14537">MGLIVSITLVLGLIFYWEGRRLYKETEEHSKLQRIAITIKLGGISYLKSLFMLACLIAPAVIMYLIGDAIKDLYDFSKDFKENPSLTDLIDSINHLLLSIGAGLAIGIAVTAFCLGLLIIYRTRKLEKDE</sequence>
<dbReference type="EMBL" id="MNQH01000045">
    <property type="protein sequence ID" value="OKY93093.1"/>
    <property type="molecule type" value="Genomic_DNA"/>
</dbReference>